<evidence type="ECO:0000256" key="4">
    <source>
        <dbReference type="ARBA" id="ARBA00022803"/>
    </source>
</evidence>
<dbReference type="Gene3D" id="3.40.50.11380">
    <property type="match status" value="1"/>
</dbReference>
<reference evidence="7" key="1">
    <citation type="submission" date="2019-02" db="EMBL/GenBank/DDBJ databases">
        <title>Draft genome sequence of Sphaerospermopsis reniformis NIES-1949.</title>
        <authorList>
            <person name="Yamaguchi H."/>
            <person name="Suzuki S."/>
            <person name="Kawachi M."/>
        </authorList>
    </citation>
    <scope>NUCLEOTIDE SEQUENCE [LARGE SCALE GENOMIC DNA]</scope>
    <source>
        <strain evidence="7">NIES-1949</strain>
    </source>
</reference>
<evidence type="ECO:0000256" key="3">
    <source>
        <dbReference type="ARBA" id="ARBA00022737"/>
    </source>
</evidence>
<dbReference type="EMBL" id="BJCE01000164">
    <property type="protein sequence ID" value="GCL38696.1"/>
    <property type="molecule type" value="Genomic_DNA"/>
</dbReference>
<evidence type="ECO:0000313" key="7">
    <source>
        <dbReference type="Proteomes" id="UP000300142"/>
    </source>
</evidence>
<dbReference type="GO" id="GO:0006493">
    <property type="term" value="P:protein O-linked glycosylation"/>
    <property type="evidence" value="ECO:0007669"/>
    <property type="project" value="InterPro"/>
</dbReference>
<protein>
    <submittedName>
        <fullName evidence="6">Tetratricopeptide TPR_2 repeat protein</fullName>
    </submittedName>
</protein>
<comment type="caution">
    <text evidence="6">The sequence shown here is derived from an EMBL/GenBank/DDBJ whole genome shotgun (WGS) entry which is preliminary data.</text>
</comment>
<dbReference type="PANTHER" id="PTHR44366">
    <property type="entry name" value="UDP-N-ACETYLGLUCOSAMINE--PEPTIDE N-ACETYLGLUCOSAMINYLTRANSFERASE 110 KDA SUBUNIT"/>
    <property type="match status" value="1"/>
</dbReference>
<keyword evidence="3" id="KW-0677">Repeat</keyword>
<comment type="pathway">
    <text evidence="1">Protein modification; protein glycosylation.</text>
</comment>
<keyword evidence="4" id="KW-0802">TPR repeat</keyword>
<evidence type="ECO:0000256" key="1">
    <source>
        <dbReference type="ARBA" id="ARBA00004922"/>
    </source>
</evidence>
<accession>A0A480A4E5</accession>
<keyword evidence="2" id="KW-0808">Transferase</keyword>
<evidence type="ECO:0000256" key="2">
    <source>
        <dbReference type="ARBA" id="ARBA00022679"/>
    </source>
</evidence>
<organism evidence="6 7">
    <name type="scientific">Sphaerospermopsis reniformis</name>
    <dbReference type="NCBI Taxonomy" id="531300"/>
    <lineage>
        <taxon>Bacteria</taxon>
        <taxon>Bacillati</taxon>
        <taxon>Cyanobacteriota</taxon>
        <taxon>Cyanophyceae</taxon>
        <taxon>Nostocales</taxon>
        <taxon>Aphanizomenonaceae</taxon>
        <taxon>Sphaerospermopsis</taxon>
    </lineage>
</organism>
<proteinExistence type="predicted"/>
<evidence type="ECO:0000259" key="5">
    <source>
        <dbReference type="Pfam" id="PF13844"/>
    </source>
</evidence>
<name>A0A480A4E5_9CYAN</name>
<feature type="domain" description="O-GlcNAc transferase C-terminal" evidence="5">
    <location>
        <begin position="461"/>
        <end position="568"/>
    </location>
</feature>
<dbReference type="RefSeq" id="WP_201277649.1">
    <property type="nucleotide sequence ID" value="NZ_BJCE01000164.1"/>
</dbReference>
<dbReference type="PANTHER" id="PTHR44366:SF1">
    <property type="entry name" value="UDP-N-ACETYLGLUCOSAMINE--PEPTIDE N-ACETYLGLUCOSAMINYLTRANSFERASE 110 KDA SUBUNIT"/>
    <property type="match status" value="1"/>
</dbReference>
<dbReference type="Gene3D" id="3.40.50.2000">
    <property type="entry name" value="Glycogen Phosphorylase B"/>
    <property type="match status" value="1"/>
</dbReference>
<dbReference type="Pfam" id="PF13844">
    <property type="entry name" value="Glyco_transf_41"/>
    <property type="match status" value="1"/>
</dbReference>
<dbReference type="InterPro" id="IPR029489">
    <property type="entry name" value="OGT/SEC/SPY_C"/>
</dbReference>
<dbReference type="Proteomes" id="UP000300142">
    <property type="component" value="Unassembled WGS sequence"/>
</dbReference>
<dbReference type="InterPro" id="IPR037919">
    <property type="entry name" value="OGT"/>
</dbReference>
<keyword evidence="7" id="KW-1185">Reference proteome</keyword>
<gene>
    <name evidence="6" type="ORF">SR1949_38140</name>
</gene>
<dbReference type="GO" id="GO:0097363">
    <property type="term" value="F:protein O-acetylglucosaminyltransferase activity"/>
    <property type="evidence" value="ECO:0007669"/>
    <property type="project" value="TreeGrafter"/>
</dbReference>
<sequence length="600" mass="69856">MTNNMTDNMTDNTQLPQFNPQQLITIYSNQQYDELSDIFLEIIWHFAENTYFTISPECQYFIDAFVKNFLYFFTQPDYIIGDTYTLKFIQLNPTIANLVAISNFKNTDGYLEILKNQPNNFVKILTLYSARNNVNFDRDLLFNTNPHLACLWYSHFLGLYKSALVNKTAYYSLREHLSYRHENLNIFYNISEICFGATYIDENKDHEIKYKVNQAIQESPFCQNAQIINKPDPKKIAIITSLWFDQHSVYRTFAEFVNSLKSGYDLTLVHLGGVRNNLDIEGFKGMKYVFFENGSLNIDAIANNDFQLIFYPDIGMSDESIFLSNLRLAPIQVCSLGHSVSTFGSTIDYYISSANVENINLADRNYSERLVLLPGFGVVHNHPIYDLRKPQKSRSEFIINCSWFAQKVNFPMLNILKEIIDNAEKPLLFRFFSGGALINKNDFIPFEKDLESILGKDNFELVPVKMYDEYMEMMEEGDLCIESYHFGGCNIVSDSLYLRKLMVTFEGNRWYSRIGSQMLRIIGFDELIAKNPAEYMKIVLRLIHDDDYRLKLERKLQTVDLENTVFDKSSQGYFKKAIDYLIANHERLQNDSNKNPIVID</sequence>
<evidence type="ECO:0000313" key="6">
    <source>
        <dbReference type="EMBL" id="GCL38696.1"/>
    </source>
</evidence>
<dbReference type="AlphaFoldDB" id="A0A480A4E5"/>